<protein>
    <recommendedName>
        <fullName evidence="1">HD/PDEase domain-containing protein</fullName>
    </recommendedName>
</protein>
<dbReference type="Proteomes" id="UP000799753">
    <property type="component" value="Unassembled WGS sequence"/>
</dbReference>
<sequence>MSTKPPLPNLPIPASSEPLFTTINTFVHTYMSSPAHDSSHDYQHILRVVSNAHLILRAEQSANPTLSYDTTALFLAAFLHDVGDHKYVQVGEDPANQVSQLLLSHGVAFSLAERVQAVVRHVSYTHELRNPRSVADVLRRFPELGVVQDADRLDAIGAVGVARCFAYAGAKRKGEPMAVAIDHFNDKLLKLPGLMKTGTGRRLAEKRMEVLVGFAKEFNEEARLSFDFR</sequence>
<proteinExistence type="predicted"/>
<dbReference type="Pfam" id="PF01966">
    <property type="entry name" value="HD"/>
    <property type="match status" value="1"/>
</dbReference>
<reference evidence="2" key="1">
    <citation type="journal article" date="2020" name="Stud. Mycol.">
        <title>101 Dothideomycetes genomes: a test case for predicting lifestyles and emergence of pathogens.</title>
        <authorList>
            <person name="Haridas S."/>
            <person name="Albert R."/>
            <person name="Binder M."/>
            <person name="Bloem J."/>
            <person name="Labutti K."/>
            <person name="Salamov A."/>
            <person name="Andreopoulos B."/>
            <person name="Baker S."/>
            <person name="Barry K."/>
            <person name="Bills G."/>
            <person name="Bluhm B."/>
            <person name="Cannon C."/>
            <person name="Castanera R."/>
            <person name="Culley D."/>
            <person name="Daum C."/>
            <person name="Ezra D."/>
            <person name="Gonzalez J."/>
            <person name="Henrissat B."/>
            <person name="Kuo A."/>
            <person name="Liang C."/>
            <person name="Lipzen A."/>
            <person name="Lutzoni F."/>
            <person name="Magnuson J."/>
            <person name="Mondo S."/>
            <person name="Nolan M."/>
            <person name="Ohm R."/>
            <person name="Pangilinan J."/>
            <person name="Park H.-J."/>
            <person name="Ramirez L."/>
            <person name="Alfaro M."/>
            <person name="Sun H."/>
            <person name="Tritt A."/>
            <person name="Yoshinaga Y."/>
            <person name="Zwiers L.-H."/>
            <person name="Turgeon B."/>
            <person name="Goodwin S."/>
            <person name="Spatafora J."/>
            <person name="Crous P."/>
            <person name="Grigoriev I."/>
        </authorList>
    </citation>
    <scope>NUCLEOTIDE SEQUENCE</scope>
    <source>
        <strain evidence="2">CBS 473.64</strain>
    </source>
</reference>
<organism evidence="2 3">
    <name type="scientific">Massarina eburnea CBS 473.64</name>
    <dbReference type="NCBI Taxonomy" id="1395130"/>
    <lineage>
        <taxon>Eukaryota</taxon>
        <taxon>Fungi</taxon>
        <taxon>Dikarya</taxon>
        <taxon>Ascomycota</taxon>
        <taxon>Pezizomycotina</taxon>
        <taxon>Dothideomycetes</taxon>
        <taxon>Pleosporomycetidae</taxon>
        <taxon>Pleosporales</taxon>
        <taxon>Massarineae</taxon>
        <taxon>Massarinaceae</taxon>
        <taxon>Massarina</taxon>
    </lineage>
</organism>
<dbReference type="OrthoDB" id="16547at2759"/>
<dbReference type="CDD" id="cd00077">
    <property type="entry name" value="HDc"/>
    <property type="match status" value="1"/>
</dbReference>
<evidence type="ECO:0000259" key="1">
    <source>
        <dbReference type="SMART" id="SM00471"/>
    </source>
</evidence>
<accession>A0A6A6S3G9</accession>
<dbReference type="SMART" id="SM00471">
    <property type="entry name" value="HDc"/>
    <property type="match status" value="1"/>
</dbReference>
<evidence type="ECO:0000313" key="3">
    <source>
        <dbReference type="Proteomes" id="UP000799753"/>
    </source>
</evidence>
<dbReference type="PANTHER" id="PTHR33594:SF1">
    <property type="entry name" value="HD_PDEASE DOMAIN-CONTAINING PROTEIN"/>
    <property type="match status" value="1"/>
</dbReference>
<dbReference type="SUPFAM" id="SSF109604">
    <property type="entry name" value="HD-domain/PDEase-like"/>
    <property type="match status" value="1"/>
</dbReference>
<feature type="domain" description="HD/PDEase" evidence="1">
    <location>
        <begin position="37"/>
        <end position="165"/>
    </location>
</feature>
<gene>
    <name evidence="2" type="ORF">P280DRAFT_334035</name>
</gene>
<dbReference type="InterPro" id="IPR006674">
    <property type="entry name" value="HD_domain"/>
</dbReference>
<dbReference type="InterPro" id="IPR003607">
    <property type="entry name" value="HD/PDEase_dom"/>
</dbReference>
<keyword evidence="3" id="KW-1185">Reference proteome</keyword>
<dbReference type="PANTHER" id="PTHR33594">
    <property type="entry name" value="SUPERFAMILY HYDROLASE, PUTATIVE (AFU_ORTHOLOGUE AFUA_1G03035)-RELATED"/>
    <property type="match status" value="1"/>
</dbReference>
<dbReference type="EMBL" id="MU006784">
    <property type="protein sequence ID" value="KAF2640948.1"/>
    <property type="molecule type" value="Genomic_DNA"/>
</dbReference>
<evidence type="ECO:0000313" key="2">
    <source>
        <dbReference type="EMBL" id="KAF2640948.1"/>
    </source>
</evidence>
<name>A0A6A6S3G9_9PLEO</name>
<dbReference type="Gene3D" id="1.10.3210.50">
    <property type="match status" value="1"/>
</dbReference>
<dbReference type="AlphaFoldDB" id="A0A6A6S3G9"/>